<accession>A0ABQ5N631</accession>
<evidence type="ECO:0000313" key="4">
    <source>
        <dbReference type="Proteomes" id="UP001208567"/>
    </source>
</evidence>
<dbReference type="RefSeq" id="WP_264849970.1">
    <property type="nucleotide sequence ID" value="NZ_BRXR01000001.1"/>
</dbReference>
<feature type="transmembrane region" description="Helical" evidence="1">
    <location>
        <begin position="179"/>
        <end position="197"/>
    </location>
</feature>
<dbReference type="SUPFAM" id="SSF55874">
    <property type="entry name" value="ATPase domain of HSP90 chaperone/DNA topoisomerase II/histidine kinase"/>
    <property type="match status" value="1"/>
</dbReference>
<feature type="transmembrane region" description="Helical" evidence="1">
    <location>
        <begin position="112"/>
        <end position="129"/>
    </location>
</feature>
<dbReference type="InterPro" id="IPR003594">
    <property type="entry name" value="HATPase_dom"/>
</dbReference>
<dbReference type="InterPro" id="IPR032834">
    <property type="entry name" value="NatK-like_C"/>
</dbReference>
<dbReference type="Pfam" id="PF14501">
    <property type="entry name" value="HATPase_c_5"/>
    <property type="match status" value="1"/>
</dbReference>
<keyword evidence="1" id="KW-0472">Membrane</keyword>
<proteinExistence type="predicted"/>
<feature type="domain" description="Histidine kinase/HSP90-like ATPase" evidence="2">
    <location>
        <begin position="311"/>
        <end position="418"/>
    </location>
</feature>
<dbReference type="EMBL" id="BRXR01000001">
    <property type="protein sequence ID" value="GLC30690.1"/>
    <property type="molecule type" value="Genomic_DNA"/>
</dbReference>
<evidence type="ECO:0000256" key="1">
    <source>
        <dbReference type="SAM" id="Phobius"/>
    </source>
</evidence>
<dbReference type="Gene3D" id="3.30.565.10">
    <property type="entry name" value="Histidine kinase-like ATPase, C-terminal domain"/>
    <property type="match status" value="1"/>
</dbReference>
<dbReference type="InterPro" id="IPR036890">
    <property type="entry name" value="HATPase_C_sf"/>
</dbReference>
<feature type="transmembrane region" description="Helical" evidence="1">
    <location>
        <begin position="149"/>
        <end position="167"/>
    </location>
</feature>
<comment type="caution">
    <text evidence="3">The sequence shown here is derived from an EMBL/GenBank/DDBJ whole genome shotgun (WGS) entry which is preliminary data.</text>
</comment>
<reference evidence="3 4" key="1">
    <citation type="journal article" date="2024" name="Int. J. Syst. Evol. Microbiol.">
        <title>Clostridium omnivorum sp. nov., isolated from anoxic soil under the treatment of reductive soil disinfestation.</title>
        <authorList>
            <person name="Ueki A."/>
            <person name="Tonouchi A."/>
            <person name="Kaku N."/>
            <person name="Honma S."/>
            <person name="Ueki K."/>
        </authorList>
    </citation>
    <scope>NUCLEOTIDE SEQUENCE [LARGE SCALE GENOMIC DNA]</scope>
    <source>
        <strain evidence="3 4">E14</strain>
    </source>
</reference>
<dbReference type="Proteomes" id="UP001208567">
    <property type="component" value="Unassembled WGS sequence"/>
</dbReference>
<gene>
    <name evidence="3" type="ORF">bsdE14_21000</name>
</gene>
<keyword evidence="1" id="KW-0812">Transmembrane</keyword>
<name>A0ABQ5N631_9CLOT</name>
<sequence length="418" mass="48620">MTYVQDFILTSMEATAMILILDPLIKEKRDIKKYCFIIILTSMFTILTNSVSISVSNYFNYIFIIVLIIILFKKKIDEALMELGIVLAALMIIQLVIMAMIKLTKIVFVKDFYHGFTINSILIGLCIYINKFSPIGKIYNDNKSYIRKVYLFIINILFYILTAKFMWETNRKFFNESMLYISAISIGFLAFNIIFLVNNIKYERQKKVIETYNQYSPIMSNLIEDIKRRQHDFKNHLNTIYGIIQVTDDGEVKSKLKEYIESLRNSVQDSDNIVHVNNKIIAAIIYNKVCEAKDKNINFKYDVDNEADLGLKQHEISEVLNNLLDNAFEAAIKAENIRKNVELKIYIEEVNKIIEVRNSIPVNNISNMSNFFIRGFSTKEEKGHGYGLYNVKKIVEANKGIIQLSIEENIFIFRLAFS</sequence>
<evidence type="ECO:0000259" key="2">
    <source>
        <dbReference type="SMART" id="SM00387"/>
    </source>
</evidence>
<protein>
    <recommendedName>
        <fullName evidence="2">Histidine kinase/HSP90-like ATPase domain-containing protein</fullName>
    </recommendedName>
</protein>
<dbReference type="SMART" id="SM00387">
    <property type="entry name" value="HATPase_c"/>
    <property type="match status" value="1"/>
</dbReference>
<feature type="transmembrane region" description="Helical" evidence="1">
    <location>
        <begin position="34"/>
        <end position="52"/>
    </location>
</feature>
<keyword evidence="1" id="KW-1133">Transmembrane helix</keyword>
<feature type="transmembrane region" description="Helical" evidence="1">
    <location>
        <begin position="58"/>
        <end position="73"/>
    </location>
</feature>
<evidence type="ECO:0000313" key="3">
    <source>
        <dbReference type="EMBL" id="GLC30690.1"/>
    </source>
</evidence>
<feature type="transmembrane region" description="Helical" evidence="1">
    <location>
        <begin position="80"/>
        <end position="100"/>
    </location>
</feature>
<dbReference type="Gene3D" id="1.10.287.130">
    <property type="match status" value="1"/>
</dbReference>
<dbReference type="PANTHER" id="PTHR40448:SF1">
    <property type="entry name" value="TWO-COMPONENT SENSOR HISTIDINE KINASE"/>
    <property type="match status" value="1"/>
</dbReference>
<dbReference type="PANTHER" id="PTHR40448">
    <property type="entry name" value="TWO-COMPONENT SENSOR HISTIDINE KINASE"/>
    <property type="match status" value="1"/>
</dbReference>
<organism evidence="3 4">
    <name type="scientific">Clostridium omnivorum</name>
    <dbReference type="NCBI Taxonomy" id="1604902"/>
    <lineage>
        <taxon>Bacteria</taxon>
        <taxon>Bacillati</taxon>
        <taxon>Bacillota</taxon>
        <taxon>Clostridia</taxon>
        <taxon>Eubacteriales</taxon>
        <taxon>Clostridiaceae</taxon>
        <taxon>Clostridium</taxon>
    </lineage>
</organism>
<keyword evidence="4" id="KW-1185">Reference proteome</keyword>